<protein>
    <submittedName>
        <fullName evidence="11">Subunit Y of preprotein-translocase</fullName>
    </submittedName>
</protein>
<evidence type="ECO:0000256" key="3">
    <source>
        <dbReference type="ARBA" id="ARBA00022448"/>
    </source>
</evidence>
<dbReference type="PROSITE" id="PS00755">
    <property type="entry name" value="SECY_1"/>
    <property type="match status" value="1"/>
</dbReference>
<dbReference type="InterPro" id="IPR002208">
    <property type="entry name" value="SecY/SEC61-alpha"/>
</dbReference>
<feature type="transmembrane region" description="Helical" evidence="10">
    <location>
        <begin position="217"/>
        <end position="240"/>
    </location>
</feature>
<evidence type="ECO:0000256" key="4">
    <source>
        <dbReference type="ARBA" id="ARBA00022692"/>
    </source>
</evidence>
<feature type="transmembrane region" description="Helical" evidence="10">
    <location>
        <begin position="21"/>
        <end position="42"/>
    </location>
</feature>
<dbReference type="InterPro" id="IPR030659">
    <property type="entry name" value="SecY_CS"/>
</dbReference>
<evidence type="ECO:0000256" key="8">
    <source>
        <dbReference type="ARBA" id="ARBA00023136"/>
    </source>
</evidence>
<dbReference type="EMBL" id="MZ365053">
    <property type="protein sequence ID" value="QYB18944.1"/>
    <property type="molecule type" value="Genomic_DNA"/>
</dbReference>
<reference evidence="11" key="1">
    <citation type="journal article" date="2021" name="Int. J. Mol. Sci.">
        <title>Extreme Enlargement of the Inverted Repeat Region in the Plastid Genomes of Diatoms from the Genus Climaconeis.</title>
        <authorList>
            <person name="Gastineau R."/>
            <person name="Davidovich N.A."/>
            <person name="Davidovich O.I."/>
            <person name="Lemieux C."/>
            <person name="Turmel M."/>
            <person name="Wrobel R.J."/>
            <person name="Witkowski A."/>
        </authorList>
    </citation>
    <scope>NUCLEOTIDE SEQUENCE</scope>
    <source>
        <strain evidence="11">SZCZ1890</strain>
    </source>
</reference>
<sequence length="435" mass="49544">MLNKNNFVKKIIKELKRFFEKYPNLDIIIGRLILTISVLFFIRIGTFFPIPGINQGELAFYLQNHSVAKNLVSNFSGTNNFILGIFTLNIFPFINASIFTQFLTSASPKLYKMQTDGDLRDIQLITQFTRVFTLIIAIIQSTIVALFLRKVLFNWSYILAFQVICYLTIGGIIVLWLSDIIKEYGLGNGTSVLISTNIILSAPNFIQTVISENSFTILFNIEFYILLIVLFICVCGMIFLEEGFKKINLISSNELNEPNHYRVNSYIPIKYTQSGIMPIIFTTSILVIPTYLSNLGMLPKISFFGTISPILYWFTYFLLVFQFSLFYSRISLNPKNVSIKLKKMNVAISKVKGNKLYTIRPGIQTAFYLQQILKRITFIGSIGLSILATLPNFLSYILGYSNLNSLSITSLLIVVGVVAELKRQIDSIYYSEITF</sequence>
<name>A0A8F8SNZ0_9STRA</name>
<evidence type="ECO:0000256" key="6">
    <source>
        <dbReference type="ARBA" id="ARBA00022989"/>
    </source>
</evidence>
<dbReference type="GO" id="GO:0016020">
    <property type="term" value="C:membrane"/>
    <property type="evidence" value="ECO:0007669"/>
    <property type="project" value="UniProtKB-SubCell"/>
</dbReference>
<keyword evidence="5" id="KW-0653">Protein transport</keyword>
<keyword evidence="8 10" id="KW-0472">Membrane</keyword>
<comment type="similarity">
    <text evidence="2 9">Belongs to the SecY/SEC61-alpha family.</text>
</comment>
<keyword evidence="4 10" id="KW-0812">Transmembrane</keyword>
<feature type="transmembrane region" description="Helical" evidence="10">
    <location>
        <begin position="184"/>
        <end position="205"/>
    </location>
</feature>
<dbReference type="SUPFAM" id="SSF103491">
    <property type="entry name" value="Preprotein translocase SecY subunit"/>
    <property type="match status" value="1"/>
</dbReference>
<evidence type="ECO:0000256" key="1">
    <source>
        <dbReference type="ARBA" id="ARBA00004141"/>
    </source>
</evidence>
<evidence type="ECO:0000256" key="9">
    <source>
        <dbReference type="RuleBase" id="RU004349"/>
    </source>
</evidence>
<keyword evidence="3" id="KW-0813">Transport</keyword>
<comment type="subcellular location">
    <subcellularLocation>
        <location evidence="1">Membrane</location>
        <topology evidence="1">Multi-pass membrane protein</topology>
    </subcellularLocation>
</comment>
<evidence type="ECO:0000256" key="7">
    <source>
        <dbReference type="ARBA" id="ARBA00023010"/>
    </source>
</evidence>
<gene>
    <name evidence="11" type="primary">secY</name>
</gene>
<feature type="transmembrane region" description="Helical" evidence="10">
    <location>
        <begin position="276"/>
        <end position="298"/>
    </location>
</feature>
<dbReference type="Pfam" id="PF00344">
    <property type="entry name" value="SecY"/>
    <property type="match status" value="1"/>
</dbReference>
<keyword evidence="11" id="KW-0934">Plastid</keyword>
<evidence type="ECO:0000313" key="11">
    <source>
        <dbReference type="EMBL" id="QYB18944.1"/>
    </source>
</evidence>
<dbReference type="PRINTS" id="PR00303">
    <property type="entry name" value="SECYTRNLCASE"/>
</dbReference>
<dbReference type="Gene3D" id="1.10.3370.10">
    <property type="entry name" value="SecY subunit domain"/>
    <property type="match status" value="1"/>
</dbReference>
<dbReference type="InterPro" id="IPR023201">
    <property type="entry name" value="SecY_dom_sf"/>
</dbReference>
<keyword evidence="6 10" id="KW-1133">Transmembrane helix</keyword>
<feature type="transmembrane region" description="Helical" evidence="10">
    <location>
        <begin position="124"/>
        <end position="148"/>
    </location>
</feature>
<evidence type="ECO:0000256" key="5">
    <source>
        <dbReference type="ARBA" id="ARBA00022927"/>
    </source>
</evidence>
<feature type="transmembrane region" description="Helical" evidence="10">
    <location>
        <begin position="376"/>
        <end position="397"/>
    </location>
</feature>
<dbReference type="InterPro" id="IPR026593">
    <property type="entry name" value="SecY"/>
</dbReference>
<evidence type="ECO:0000256" key="2">
    <source>
        <dbReference type="ARBA" id="ARBA00005751"/>
    </source>
</evidence>
<dbReference type="PANTHER" id="PTHR10906">
    <property type="entry name" value="SECY/SEC61-ALPHA FAMILY MEMBER"/>
    <property type="match status" value="1"/>
</dbReference>
<dbReference type="PIRSF" id="PIRSF004557">
    <property type="entry name" value="SecY"/>
    <property type="match status" value="1"/>
</dbReference>
<keyword evidence="7" id="KW-0811">Translocation</keyword>
<accession>A0A8F8SNZ0</accession>
<feature type="transmembrane region" description="Helical" evidence="10">
    <location>
        <begin position="310"/>
        <end position="332"/>
    </location>
</feature>
<evidence type="ECO:0000256" key="10">
    <source>
        <dbReference type="SAM" id="Phobius"/>
    </source>
</evidence>
<dbReference type="HAMAP" id="MF_01465">
    <property type="entry name" value="SecY"/>
    <property type="match status" value="1"/>
</dbReference>
<organism evidence="11">
    <name type="scientific">Climaconeis sp</name>
    <dbReference type="NCBI Taxonomy" id="2846830"/>
    <lineage>
        <taxon>Eukaryota</taxon>
        <taxon>Sar</taxon>
        <taxon>Stramenopiles</taxon>
        <taxon>Ochrophyta</taxon>
        <taxon>Bacillariophyta</taxon>
        <taxon>Bacillariophyceae</taxon>
        <taxon>Bacillariophycidae</taxon>
        <taxon>Naviculales</taxon>
        <taxon>Berkeleyaceae</taxon>
        <taxon>Climaconeis</taxon>
    </lineage>
</organism>
<proteinExistence type="inferred from homology"/>
<feature type="transmembrane region" description="Helical" evidence="10">
    <location>
        <begin position="81"/>
        <end position="103"/>
    </location>
</feature>
<dbReference type="GO" id="GO:0015031">
    <property type="term" value="P:protein transport"/>
    <property type="evidence" value="ECO:0007669"/>
    <property type="project" value="UniProtKB-KW"/>
</dbReference>
<dbReference type="AlphaFoldDB" id="A0A8F8SNZ0"/>
<geneLocation type="plastid" evidence="11"/>
<dbReference type="NCBIfam" id="TIGR00967">
    <property type="entry name" value="3a0501s007"/>
    <property type="match status" value="1"/>
</dbReference>
<feature type="transmembrane region" description="Helical" evidence="10">
    <location>
        <begin position="154"/>
        <end position="177"/>
    </location>
</feature>